<sequence>MASEILVVIGVALLSMVAIHYIQWIQEDKKLPPGPRRLPLLGNLLQVPVLRPYPRFRGWAKEYGPIFSLRLGPQTVVVLNSAEAAHEILDNRARIYSSRAPPHVAHDIMSDGQRLVFLPYDKEWKVRQLFHRAAKKTLQPLFTTSKTREMRTTQELESRVVLYDLMNHGEQSFSPEFKNVGDDVPETHWYSIIRRYTTSVVMLVTYGNRVNRITNNPHVRKIYDVLANFAHVGQPGNYLADAFPIIRKLPDFLAPWRIAGRKMHEWEMELWGGLLEKCKEEIKQGKEHVTNYVTTYLRQRMDAGIEEAPGKGILPNGHLTDKLLAYCAGTVLEAGSDTTASTMQSFLLFMVSHPHVLNKLREEIDRVVGENRMPGFEDEGTLPYFVACIKETLRRRPPTIMGIPHSSDQEDFYEGYLIPKNSTVVGNVWAIHMDPVTYPNPFAYNPDRFMDKETTGTWGSGPDFKDRDHFVFGWGRRFCVGQNIAEASLFVVLSRIIWAFDLQTPKDPKTGNAIIPDINDEEATYTDGFVSVPKAYPLAFVPRSEKKAQMIRKAFEEAQEQWEYLDLDTDAR</sequence>
<dbReference type="KEGG" id="mrr:Moror_7026"/>
<evidence type="ECO:0000256" key="15">
    <source>
        <dbReference type="RuleBase" id="RU000461"/>
    </source>
</evidence>
<evidence type="ECO:0000313" key="17">
    <source>
        <dbReference type="EMBL" id="ESK96518.1"/>
    </source>
</evidence>
<dbReference type="GO" id="GO:0016020">
    <property type="term" value="C:membrane"/>
    <property type="evidence" value="ECO:0007669"/>
    <property type="project" value="UniProtKB-SubCell"/>
</dbReference>
<keyword evidence="18" id="KW-1185">Reference proteome</keyword>
<evidence type="ECO:0000313" key="18">
    <source>
        <dbReference type="Proteomes" id="UP000017559"/>
    </source>
</evidence>
<accession>V2XBE3</accession>
<keyword evidence="6 16" id="KW-0812">Transmembrane</keyword>
<keyword evidence="7 14" id="KW-0479">Metal-binding</keyword>
<dbReference type="AlphaFoldDB" id="V2XBE3"/>
<evidence type="ECO:0000256" key="2">
    <source>
        <dbReference type="ARBA" id="ARBA00004167"/>
    </source>
</evidence>
<feature type="transmembrane region" description="Helical" evidence="16">
    <location>
        <begin position="5"/>
        <end position="24"/>
    </location>
</feature>
<keyword evidence="5 14" id="KW-0349">Heme</keyword>
<dbReference type="InterPro" id="IPR017972">
    <property type="entry name" value="Cyt_P450_CS"/>
</dbReference>
<dbReference type="PANTHER" id="PTHR46300">
    <property type="entry name" value="P450, PUTATIVE (EUROFUNG)-RELATED-RELATED"/>
    <property type="match status" value="1"/>
</dbReference>
<evidence type="ECO:0000256" key="12">
    <source>
        <dbReference type="ARBA" id="ARBA00023136"/>
    </source>
</evidence>
<dbReference type="GO" id="GO:0020037">
    <property type="term" value="F:heme binding"/>
    <property type="evidence" value="ECO:0007669"/>
    <property type="project" value="InterPro"/>
</dbReference>
<evidence type="ECO:0000256" key="1">
    <source>
        <dbReference type="ARBA" id="ARBA00001971"/>
    </source>
</evidence>
<evidence type="ECO:0000256" key="4">
    <source>
        <dbReference type="ARBA" id="ARBA00010617"/>
    </source>
</evidence>
<reference evidence="17 18" key="1">
    <citation type="journal article" date="2014" name="BMC Genomics">
        <title>Genome and secretome analysis of the hemibiotrophic fungal pathogen, Moniliophthora roreri, which causes frosty pod rot disease of cacao: mechanisms of the biotrophic and necrotrophic phases.</title>
        <authorList>
            <person name="Meinhardt L.W."/>
            <person name="Costa G.G.L."/>
            <person name="Thomazella D.P.T."/>
            <person name="Teixeira P.J.P.L."/>
            <person name="Carazzolle M.F."/>
            <person name="Schuster S.C."/>
            <person name="Carlson J.E."/>
            <person name="Guiltinan M.J."/>
            <person name="Mieczkowski P."/>
            <person name="Farmer A."/>
            <person name="Ramaraj T."/>
            <person name="Crozier J."/>
            <person name="Davis R.E."/>
            <person name="Shao J."/>
            <person name="Melnick R.L."/>
            <person name="Pereira G.A.G."/>
            <person name="Bailey B.A."/>
        </authorList>
    </citation>
    <scope>NUCLEOTIDE SEQUENCE [LARGE SCALE GENOMIC DNA]</scope>
    <source>
        <strain evidence="17 18">MCA 2997</strain>
    </source>
</reference>
<gene>
    <name evidence="17" type="ORF">Moror_7026</name>
</gene>
<keyword evidence="12 16" id="KW-0472">Membrane</keyword>
<evidence type="ECO:0000256" key="7">
    <source>
        <dbReference type="ARBA" id="ARBA00022723"/>
    </source>
</evidence>
<feature type="binding site" description="axial binding residue" evidence="14">
    <location>
        <position position="479"/>
    </location>
    <ligand>
        <name>heme</name>
        <dbReference type="ChEBI" id="CHEBI:30413"/>
    </ligand>
    <ligandPart>
        <name>Fe</name>
        <dbReference type="ChEBI" id="CHEBI:18248"/>
    </ligandPart>
</feature>
<dbReference type="EMBL" id="AWSO01000047">
    <property type="protein sequence ID" value="ESK96518.1"/>
    <property type="molecule type" value="Genomic_DNA"/>
</dbReference>
<dbReference type="InterPro" id="IPR050364">
    <property type="entry name" value="Cytochrome_P450_fung"/>
</dbReference>
<comment type="similarity">
    <text evidence="4 15">Belongs to the cytochrome P450 family.</text>
</comment>
<dbReference type="SUPFAM" id="SSF48264">
    <property type="entry name" value="Cytochrome P450"/>
    <property type="match status" value="1"/>
</dbReference>
<evidence type="ECO:0000256" key="9">
    <source>
        <dbReference type="ARBA" id="ARBA00023002"/>
    </source>
</evidence>
<evidence type="ECO:0000256" key="8">
    <source>
        <dbReference type="ARBA" id="ARBA00022989"/>
    </source>
</evidence>
<dbReference type="GO" id="GO:0005506">
    <property type="term" value="F:iron ion binding"/>
    <property type="evidence" value="ECO:0007669"/>
    <property type="project" value="InterPro"/>
</dbReference>
<keyword evidence="10 14" id="KW-0408">Iron</keyword>
<organism evidence="17 18">
    <name type="scientific">Moniliophthora roreri (strain MCA 2997)</name>
    <name type="common">Cocoa frosty pod rot fungus</name>
    <name type="synonym">Crinipellis roreri</name>
    <dbReference type="NCBI Taxonomy" id="1381753"/>
    <lineage>
        <taxon>Eukaryota</taxon>
        <taxon>Fungi</taxon>
        <taxon>Dikarya</taxon>
        <taxon>Basidiomycota</taxon>
        <taxon>Agaricomycotina</taxon>
        <taxon>Agaricomycetes</taxon>
        <taxon>Agaricomycetidae</taxon>
        <taxon>Agaricales</taxon>
        <taxon>Marasmiineae</taxon>
        <taxon>Marasmiaceae</taxon>
        <taxon>Moniliophthora</taxon>
    </lineage>
</organism>
<evidence type="ECO:0000256" key="11">
    <source>
        <dbReference type="ARBA" id="ARBA00023033"/>
    </source>
</evidence>
<dbReference type="PROSITE" id="PS00086">
    <property type="entry name" value="CYTOCHROME_P450"/>
    <property type="match status" value="1"/>
</dbReference>
<evidence type="ECO:0000256" key="16">
    <source>
        <dbReference type="SAM" id="Phobius"/>
    </source>
</evidence>
<evidence type="ECO:0000256" key="3">
    <source>
        <dbReference type="ARBA" id="ARBA00005179"/>
    </source>
</evidence>
<dbReference type="InterPro" id="IPR002401">
    <property type="entry name" value="Cyt_P450_E_grp-I"/>
</dbReference>
<proteinExistence type="inferred from homology"/>
<dbReference type="CDD" id="cd11065">
    <property type="entry name" value="CYP64-like"/>
    <property type="match status" value="1"/>
</dbReference>
<dbReference type="Pfam" id="PF00067">
    <property type="entry name" value="p450"/>
    <property type="match status" value="1"/>
</dbReference>
<keyword evidence="11 15" id="KW-0503">Monooxygenase</keyword>
<dbReference type="Proteomes" id="UP000017559">
    <property type="component" value="Unassembled WGS sequence"/>
</dbReference>
<comment type="subcellular location">
    <subcellularLocation>
        <location evidence="2">Membrane</location>
        <topology evidence="2">Single-pass membrane protein</topology>
    </subcellularLocation>
</comment>
<dbReference type="HOGENOM" id="CLU_001570_2_3_1"/>
<dbReference type="InterPro" id="IPR036396">
    <property type="entry name" value="Cyt_P450_sf"/>
</dbReference>
<dbReference type="PRINTS" id="PR00385">
    <property type="entry name" value="P450"/>
</dbReference>
<dbReference type="PANTHER" id="PTHR46300:SF2">
    <property type="entry name" value="CYTOCHROME P450 MONOOXYGENASE ALNH-RELATED"/>
    <property type="match status" value="1"/>
</dbReference>
<comment type="caution">
    <text evidence="17">The sequence shown here is derived from an EMBL/GenBank/DDBJ whole genome shotgun (WGS) entry which is preliminary data.</text>
</comment>
<dbReference type="GO" id="GO:0004497">
    <property type="term" value="F:monooxygenase activity"/>
    <property type="evidence" value="ECO:0007669"/>
    <property type="project" value="UniProtKB-KW"/>
</dbReference>
<protein>
    <submittedName>
        <fullName evidence="17">Cytochrome p450</fullName>
    </submittedName>
</protein>
<name>V2XBE3_MONRO</name>
<evidence type="ECO:0000256" key="13">
    <source>
        <dbReference type="ARBA" id="ARBA00023180"/>
    </source>
</evidence>
<evidence type="ECO:0000256" key="10">
    <source>
        <dbReference type="ARBA" id="ARBA00023004"/>
    </source>
</evidence>
<evidence type="ECO:0000256" key="5">
    <source>
        <dbReference type="ARBA" id="ARBA00022617"/>
    </source>
</evidence>
<keyword evidence="13" id="KW-0325">Glycoprotein</keyword>
<keyword evidence="9 15" id="KW-0560">Oxidoreductase</keyword>
<dbReference type="InterPro" id="IPR001128">
    <property type="entry name" value="Cyt_P450"/>
</dbReference>
<dbReference type="OrthoDB" id="1470350at2759"/>
<keyword evidence="8 16" id="KW-1133">Transmembrane helix</keyword>
<comment type="pathway">
    <text evidence="3">Secondary metabolite biosynthesis.</text>
</comment>
<dbReference type="GO" id="GO:0016705">
    <property type="term" value="F:oxidoreductase activity, acting on paired donors, with incorporation or reduction of molecular oxygen"/>
    <property type="evidence" value="ECO:0007669"/>
    <property type="project" value="InterPro"/>
</dbReference>
<evidence type="ECO:0000256" key="14">
    <source>
        <dbReference type="PIRSR" id="PIRSR602401-1"/>
    </source>
</evidence>
<comment type="cofactor">
    <cofactor evidence="1 14">
        <name>heme</name>
        <dbReference type="ChEBI" id="CHEBI:30413"/>
    </cofactor>
</comment>
<evidence type="ECO:0000256" key="6">
    <source>
        <dbReference type="ARBA" id="ARBA00022692"/>
    </source>
</evidence>
<dbReference type="Gene3D" id="1.10.630.10">
    <property type="entry name" value="Cytochrome P450"/>
    <property type="match status" value="1"/>
</dbReference>
<dbReference type="PRINTS" id="PR00463">
    <property type="entry name" value="EP450I"/>
</dbReference>